<dbReference type="Pfam" id="PF07883">
    <property type="entry name" value="Cupin_2"/>
    <property type="match status" value="1"/>
</dbReference>
<dbReference type="InterPro" id="IPR020845">
    <property type="entry name" value="AMP-binding_CS"/>
</dbReference>
<dbReference type="PANTHER" id="PTHR43605">
    <property type="entry name" value="ACYL-COENZYME A SYNTHETASE"/>
    <property type="match status" value="1"/>
</dbReference>
<dbReference type="GO" id="GO:0006633">
    <property type="term" value="P:fatty acid biosynthetic process"/>
    <property type="evidence" value="ECO:0007669"/>
    <property type="project" value="TreeGrafter"/>
</dbReference>
<keyword evidence="3" id="KW-0547">Nucleotide-binding</keyword>
<dbReference type="FunFam" id="3.30.300.30:FF:000005">
    <property type="entry name" value="Acyl-coenzyme A synthetase ACSM5, mitochondrial"/>
    <property type="match status" value="1"/>
</dbReference>
<protein>
    <submittedName>
        <fullName evidence="6">Transcriptional regulator, XRE family with cupin sensor</fullName>
    </submittedName>
</protein>
<dbReference type="Gene3D" id="3.40.50.12780">
    <property type="entry name" value="N-terminal domain of ligase-like"/>
    <property type="match status" value="1"/>
</dbReference>
<evidence type="ECO:0000256" key="3">
    <source>
        <dbReference type="ARBA" id="ARBA00022741"/>
    </source>
</evidence>
<dbReference type="AlphaFoldDB" id="A0A1K1NRD5"/>
<dbReference type="InterPro" id="IPR001387">
    <property type="entry name" value="Cro/C1-type_HTH"/>
</dbReference>
<dbReference type="SMART" id="SM00530">
    <property type="entry name" value="HTH_XRE"/>
    <property type="match status" value="1"/>
</dbReference>
<dbReference type="GO" id="GO:0003677">
    <property type="term" value="F:DNA binding"/>
    <property type="evidence" value="ECO:0007669"/>
    <property type="project" value="InterPro"/>
</dbReference>
<dbReference type="GO" id="GO:0004321">
    <property type="term" value="F:fatty-acyl-CoA synthase activity"/>
    <property type="evidence" value="ECO:0007669"/>
    <property type="project" value="TreeGrafter"/>
</dbReference>
<dbReference type="Gene3D" id="3.30.300.30">
    <property type="match status" value="1"/>
</dbReference>
<evidence type="ECO:0000313" key="7">
    <source>
        <dbReference type="Proteomes" id="UP000183461"/>
    </source>
</evidence>
<dbReference type="Pfam" id="PF01381">
    <property type="entry name" value="HTH_3"/>
    <property type="match status" value="1"/>
</dbReference>
<reference evidence="6 7" key="1">
    <citation type="submission" date="2016-11" db="EMBL/GenBank/DDBJ databases">
        <authorList>
            <person name="Jaros S."/>
            <person name="Januszkiewicz K."/>
            <person name="Wedrychowicz H."/>
        </authorList>
    </citation>
    <scope>NUCLEOTIDE SEQUENCE [LARGE SCALE GENOMIC DNA]</scope>
    <source>
        <strain evidence="6 7">YL228</strain>
    </source>
</reference>
<dbReference type="InterPro" id="IPR045851">
    <property type="entry name" value="AMP-bd_C_sf"/>
</dbReference>
<dbReference type="PROSITE" id="PS50943">
    <property type="entry name" value="HTH_CROC1"/>
    <property type="match status" value="1"/>
</dbReference>
<dbReference type="GO" id="GO:0016405">
    <property type="term" value="F:CoA-ligase activity"/>
    <property type="evidence" value="ECO:0007669"/>
    <property type="project" value="UniProtKB-ARBA"/>
</dbReference>
<dbReference type="Gene3D" id="2.60.120.10">
    <property type="entry name" value="Jelly Rolls"/>
    <property type="match status" value="1"/>
</dbReference>
<comment type="similarity">
    <text evidence="1">Belongs to the ATP-dependent AMP-binding enzyme family.</text>
</comment>
<evidence type="ECO:0000256" key="4">
    <source>
        <dbReference type="ARBA" id="ARBA00022840"/>
    </source>
</evidence>
<sequence>MNEMTKLQNAEVRIKEVAERISHLREDLGISVEEMAAKTDYSVEEYKKLESGEQDFSFTFIYKCANTFNVEITDLMEGSSPELSGYTVTRKGEGVPIVRRKGFTYNRLASKFKNKTVEPFHVVIPYSEEALSQPLHMASHAGQEMDIVIKGTLRMTVGSHTEILHEGDCIYYDSSMPHDEIALGGEDCEIYAFVMPPRGTTGMAEYKEHIAEHQLTNVDKAGLLHPVAEKFVQCETNEAGILSAVHFQNEDKFNFAYDIVDAMAEKCPDKTAMIYVDVNKNERRFTFKDIKKYSCQTANYFKSLGIKKGDRVMLVLKRHYQFWFSILALHRIGALVIPASNMLKEHDFEYRFNSANVSAIVCSADGDITAEVDKACAVTNTIKTKVSVNGQREGWHDFNAELPAYSTHFERTDETPCGTDPMLIFFSSGTSGNPKLVLHSYQYPLGHYVTARYWQNADPNGLHFTISDTGWGKALWGKLYGQWMCEAAVFVYDFDRFHADSILPMFKKYNITSFCAPPTMYRFFIKEDLSKYDLSSLKYACIAGEALNPEVFHQFYKATGIKLMEGFGQTETTLSIANVVGMEPKPGSMGKPNPQYDVQVLLPDGTPAAVGDTGEICIKLKGDSTTGYGVPGLALCYYGDEENTAETWRDGYYHTGDTAWVDEDGYFWYVGRVDDVIKSSGYRIGPFEIESVLMELPYVLECAVTGVPDEIRGQVVKATIVLTKDKTGSEELVKEIKDYVKKRTAPYKYPRVVEFVEELPKTVGSGKIRRAAIREMDKAKYQK</sequence>
<name>A0A1K1NRD5_RUMFL</name>
<dbReference type="Pfam" id="PF00501">
    <property type="entry name" value="AMP-binding"/>
    <property type="match status" value="1"/>
</dbReference>
<dbReference type="InterPro" id="IPR042099">
    <property type="entry name" value="ANL_N_sf"/>
</dbReference>
<dbReference type="PROSITE" id="PS00455">
    <property type="entry name" value="AMP_BINDING"/>
    <property type="match status" value="1"/>
</dbReference>
<dbReference type="InterPro" id="IPR051087">
    <property type="entry name" value="Mitochondrial_ACSM"/>
</dbReference>
<keyword evidence="2" id="KW-0436">Ligase</keyword>
<dbReference type="CDD" id="cd02209">
    <property type="entry name" value="cupin_XRE_C"/>
    <property type="match status" value="1"/>
</dbReference>
<feature type="domain" description="HTH cro/C1-type" evidence="5">
    <location>
        <begin position="21"/>
        <end position="75"/>
    </location>
</feature>
<dbReference type="GO" id="GO:0005524">
    <property type="term" value="F:ATP binding"/>
    <property type="evidence" value="ECO:0007669"/>
    <property type="project" value="UniProtKB-KW"/>
</dbReference>
<dbReference type="Pfam" id="PF13193">
    <property type="entry name" value="AMP-binding_C"/>
    <property type="match status" value="1"/>
</dbReference>
<dbReference type="GO" id="GO:0006637">
    <property type="term" value="P:acyl-CoA metabolic process"/>
    <property type="evidence" value="ECO:0007669"/>
    <property type="project" value="TreeGrafter"/>
</dbReference>
<dbReference type="InterPro" id="IPR025110">
    <property type="entry name" value="AMP-bd_C"/>
</dbReference>
<dbReference type="InterPro" id="IPR000873">
    <property type="entry name" value="AMP-dep_synth/lig_dom"/>
</dbReference>
<accession>A0A1K1NRD5</accession>
<evidence type="ECO:0000313" key="6">
    <source>
        <dbReference type="EMBL" id="SFW37805.1"/>
    </source>
</evidence>
<gene>
    <name evidence="6" type="ORF">SAMN02910280_2189</name>
</gene>
<evidence type="ECO:0000256" key="2">
    <source>
        <dbReference type="ARBA" id="ARBA00022598"/>
    </source>
</evidence>
<dbReference type="InterPro" id="IPR014710">
    <property type="entry name" value="RmlC-like_jellyroll"/>
</dbReference>
<dbReference type="InterPro" id="IPR010982">
    <property type="entry name" value="Lambda_DNA-bd_dom_sf"/>
</dbReference>
<keyword evidence="4" id="KW-0067">ATP-binding</keyword>
<evidence type="ECO:0000256" key="1">
    <source>
        <dbReference type="ARBA" id="ARBA00006432"/>
    </source>
</evidence>
<dbReference type="SUPFAM" id="SSF47413">
    <property type="entry name" value="lambda repressor-like DNA-binding domains"/>
    <property type="match status" value="1"/>
</dbReference>
<dbReference type="PANTHER" id="PTHR43605:SF10">
    <property type="entry name" value="ACYL-COA SYNTHETASE MEDIUM CHAIN FAMILY MEMBER 3"/>
    <property type="match status" value="1"/>
</dbReference>
<dbReference type="GO" id="GO:0015645">
    <property type="term" value="F:fatty acid ligase activity"/>
    <property type="evidence" value="ECO:0007669"/>
    <property type="project" value="TreeGrafter"/>
</dbReference>
<dbReference type="Gene3D" id="1.10.260.40">
    <property type="entry name" value="lambda repressor-like DNA-binding domains"/>
    <property type="match status" value="1"/>
</dbReference>
<dbReference type="Proteomes" id="UP000183461">
    <property type="component" value="Unassembled WGS sequence"/>
</dbReference>
<dbReference type="InterPro" id="IPR011051">
    <property type="entry name" value="RmlC_Cupin_sf"/>
</dbReference>
<dbReference type="SUPFAM" id="SSF56801">
    <property type="entry name" value="Acetyl-CoA synthetase-like"/>
    <property type="match status" value="1"/>
</dbReference>
<dbReference type="CDD" id="cd00093">
    <property type="entry name" value="HTH_XRE"/>
    <property type="match status" value="1"/>
</dbReference>
<proteinExistence type="inferred from homology"/>
<dbReference type="SUPFAM" id="SSF51182">
    <property type="entry name" value="RmlC-like cupins"/>
    <property type="match status" value="1"/>
</dbReference>
<dbReference type="InterPro" id="IPR013096">
    <property type="entry name" value="Cupin_2"/>
</dbReference>
<organism evidence="6 7">
    <name type="scientific">Ruminococcus flavefaciens</name>
    <dbReference type="NCBI Taxonomy" id="1265"/>
    <lineage>
        <taxon>Bacteria</taxon>
        <taxon>Bacillati</taxon>
        <taxon>Bacillota</taxon>
        <taxon>Clostridia</taxon>
        <taxon>Eubacteriales</taxon>
        <taxon>Oscillospiraceae</taxon>
        <taxon>Ruminococcus</taxon>
    </lineage>
</organism>
<evidence type="ECO:0000259" key="5">
    <source>
        <dbReference type="PROSITE" id="PS50943"/>
    </source>
</evidence>
<dbReference type="EMBL" id="FPIP01000005">
    <property type="protein sequence ID" value="SFW37805.1"/>
    <property type="molecule type" value="Genomic_DNA"/>
</dbReference>